<dbReference type="AlphaFoldDB" id="A0AAW0A0V1"/>
<dbReference type="EMBL" id="JAWWNJ010000095">
    <property type="protein sequence ID" value="KAK6996943.1"/>
    <property type="molecule type" value="Genomic_DNA"/>
</dbReference>
<feature type="chain" id="PRO_5043934165" evidence="1">
    <location>
        <begin position="19"/>
        <end position="86"/>
    </location>
</feature>
<feature type="signal peptide" evidence="1">
    <location>
        <begin position="1"/>
        <end position="18"/>
    </location>
</feature>
<protein>
    <submittedName>
        <fullName evidence="2">Uncharacterized protein</fullName>
    </submittedName>
</protein>
<comment type="caution">
    <text evidence="2">The sequence shown here is derived from an EMBL/GenBank/DDBJ whole genome shotgun (WGS) entry which is preliminary data.</text>
</comment>
<feature type="non-terminal residue" evidence="2">
    <location>
        <position position="86"/>
    </location>
</feature>
<evidence type="ECO:0000313" key="3">
    <source>
        <dbReference type="Proteomes" id="UP001362999"/>
    </source>
</evidence>
<evidence type="ECO:0000256" key="1">
    <source>
        <dbReference type="SAM" id="SignalP"/>
    </source>
</evidence>
<keyword evidence="3" id="KW-1185">Reference proteome</keyword>
<keyword evidence="1" id="KW-0732">Signal</keyword>
<evidence type="ECO:0000313" key="2">
    <source>
        <dbReference type="EMBL" id="KAK6996943.1"/>
    </source>
</evidence>
<dbReference type="Proteomes" id="UP001362999">
    <property type="component" value="Unassembled WGS sequence"/>
</dbReference>
<accession>A0AAW0A0V1</accession>
<proteinExistence type="predicted"/>
<organism evidence="2 3">
    <name type="scientific">Favolaschia claudopus</name>
    <dbReference type="NCBI Taxonomy" id="2862362"/>
    <lineage>
        <taxon>Eukaryota</taxon>
        <taxon>Fungi</taxon>
        <taxon>Dikarya</taxon>
        <taxon>Basidiomycota</taxon>
        <taxon>Agaricomycotina</taxon>
        <taxon>Agaricomycetes</taxon>
        <taxon>Agaricomycetidae</taxon>
        <taxon>Agaricales</taxon>
        <taxon>Marasmiineae</taxon>
        <taxon>Mycenaceae</taxon>
        <taxon>Favolaschia</taxon>
    </lineage>
</organism>
<sequence length="86" mass="10212">MFLFNVRLLFLFLWTALSDFNGQSPDHAHCISLRLGLLDFYTLGLYSVFFYMQSLTMRIFERFRLQHPCSPVHFRTAFSVNRTLVV</sequence>
<name>A0AAW0A0V1_9AGAR</name>
<gene>
    <name evidence="2" type="ORF">R3P38DRAFT_3068653</name>
</gene>
<reference evidence="2 3" key="1">
    <citation type="journal article" date="2024" name="J Genomics">
        <title>Draft genome sequencing and assembly of Favolaschia claudopus CIRM-BRFM 2984 isolated from oak limbs.</title>
        <authorList>
            <person name="Navarro D."/>
            <person name="Drula E."/>
            <person name="Chaduli D."/>
            <person name="Cazenave R."/>
            <person name="Ahrendt S."/>
            <person name="Wang J."/>
            <person name="Lipzen A."/>
            <person name="Daum C."/>
            <person name="Barry K."/>
            <person name="Grigoriev I.V."/>
            <person name="Favel A."/>
            <person name="Rosso M.N."/>
            <person name="Martin F."/>
        </authorList>
    </citation>
    <scope>NUCLEOTIDE SEQUENCE [LARGE SCALE GENOMIC DNA]</scope>
    <source>
        <strain evidence="2 3">CIRM-BRFM 2984</strain>
    </source>
</reference>